<evidence type="ECO:0000256" key="2">
    <source>
        <dbReference type="ARBA" id="ARBA00022741"/>
    </source>
</evidence>
<dbReference type="Gene3D" id="3.40.50.620">
    <property type="entry name" value="HUPs"/>
    <property type="match status" value="1"/>
</dbReference>
<dbReference type="KEGG" id="minf:MESINF_0944"/>
<keyword evidence="1 5" id="KW-0436">Ligase</keyword>
<dbReference type="Gene3D" id="3.60.20.10">
    <property type="entry name" value="Glutamine Phosphoribosylpyrophosphate, subunit 1, domain 1"/>
    <property type="match status" value="1"/>
</dbReference>
<dbReference type="Proteomes" id="UP000250796">
    <property type="component" value="Chromosome MESINF"/>
</dbReference>
<sequence>MSAIVIFTGNNRELLGESLDLMAHRGEEKTIYETVDGYQMASVAGRAFSASKLRHSSSEGIAVIDGFLLSPSGSGWSEETVQLYRELGKRFLERLEGSFSLAVNDGKETIVARDPIGLKPLYYGLIGRETIFASELKAIAPYCDEVALFPPGHYFTREEGFKEYSTCREIIDSGEIATDKEKAIEDVRETLEDSIRKRLEVLNCEPSIFLSGGLDSSCIAASLKPFVGSFKTFTVGKSDGEDPGCARVVADHLGTEHLEYFYDLDEMLEVLPDVIYHLESFDPLLVRSSIPNFILSKLASENGCEFVFMGEGADELFAGYDYMKKIGAGEEIEAELLHITENGHRSGFQRDDRMALAHGIEYDVPFMDQEMLKLAFSIPIEWKLHGKDKTEKWILRKAFEDQLPHEIVWRRKKKFSIGAGSYNLMEKYAQETVSQEQFERDREKAGIRTKEESLYFNIFKEVYHCEGAIETVYRN</sequence>
<dbReference type="SUPFAM" id="SSF52402">
    <property type="entry name" value="Adenine nucleotide alpha hydrolases-like"/>
    <property type="match status" value="1"/>
</dbReference>
<accession>A0A7Z7PR38</accession>
<dbReference type="Pfam" id="PF00733">
    <property type="entry name" value="Asn_synthase"/>
    <property type="match status" value="2"/>
</dbReference>
<organism evidence="5 6">
    <name type="scientific">Mesotoga infera</name>
    <dbReference type="NCBI Taxonomy" id="1236046"/>
    <lineage>
        <taxon>Bacteria</taxon>
        <taxon>Thermotogati</taxon>
        <taxon>Thermotogota</taxon>
        <taxon>Thermotogae</taxon>
        <taxon>Kosmotogales</taxon>
        <taxon>Kosmotogaceae</taxon>
        <taxon>Mesotoga</taxon>
    </lineage>
</organism>
<feature type="domain" description="Glutamine amidotransferase type-2" evidence="4">
    <location>
        <begin position="1"/>
        <end position="160"/>
    </location>
</feature>
<dbReference type="InterPro" id="IPR017932">
    <property type="entry name" value="GATase_2_dom"/>
</dbReference>
<dbReference type="PROSITE" id="PS51278">
    <property type="entry name" value="GATASE_TYPE_2"/>
    <property type="match status" value="1"/>
</dbReference>
<dbReference type="InterPro" id="IPR014729">
    <property type="entry name" value="Rossmann-like_a/b/a_fold"/>
</dbReference>
<dbReference type="EMBL" id="LS974202">
    <property type="protein sequence ID" value="SSC12393.1"/>
    <property type="molecule type" value="Genomic_DNA"/>
</dbReference>
<dbReference type="PANTHER" id="PTHR11772">
    <property type="entry name" value="ASPARAGINE SYNTHETASE"/>
    <property type="match status" value="1"/>
</dbReference>
<dbReference type="InterPro" id="IPR001962">
    <property type="entry name" value="Asn_synthase"/>
</dbReference>
<keyword evidence="3" id="KW-0067">ATP-binding</keyword>
<dbReference type="InterPro" id="IPR050795">
    <property type="entry name" value="Asn_Synthetase"/>
</dbReference>
<dbReference type="InterPro" id="IPR029055">
    <property type="entry name" value="Ntn_hydrolases_N"/>
</dbReference>
<dbReference type="GO" id="GO:0005524">
    <property type="term" value="F:ATP binding"/>
    <property type="evidence" value="ECO:0007669"/>
    <property type="project" value="UniProtKB-KW"/>
</dbReference>
<evidence type="ECO:0000313" key="5">
    <source>
        <dbReference type="EMBL" id="SSC12393.1"/>
    </source>
</evidence>
<dbReference type="CDD" id="cd01991">
    <property type="entry name" value="Asn_synthase_B_C"/>
    <property type="match status" value="1"/>
</dbReference>
<dbReference type="SUPFAM" id="SSF56235">
    <property type="entry name" value="N-terminal nucleophile aminohydrolases (Ntn hydrolases)"/>
    <property type="match status" value="1"/>
</dbReference>
<dbReference type="PANTHER" id="PTHR11772:SF2">
    <property type="entry name" value="ASPARAGINE SYNTHETASE [GLUTAMINE-HYDROLYZING]"/>
    <property type="match status" value="1"/>
</dbReference>
<dbReference type="RefSeq" id="WP_169698727.1">
    <property type="nucleotide sequence ID" value="NZ_LS974202.1"/>
</dbReference>
<name>A0A7Z7PR38_9BACT</name>
<dbReference type="GO" id="GO:0005829">
    <property type="term" value="C:cytosol"/>
    <property type="evidence" value="ECO:0007669"/>
    <property type="project" value="TreeGrafter"/>
</dbReference>
<dbReference type="GO" id="GO:0006529">
    <property type="term" value="P:asparagine biosynthetic process"/>
    <property type="evidence" value="ECO:0007669"/>
    <property type="project" value="InterPro"/>
</dbReference>
<reference evidence="5 6" key="1">
    <citation type="submission" date="2017-01" db="EMBL/GenBank/DDBJ databases">
        <authorList>
            <person name="Erauso G."/>
        </authorList>
    </citation>
    <scope>NUCLEOTIDE SEQUENCE [LARGE SCALE GENOMIC DNA]</scope>
    <source>
        <strain evidence="5">MESINF1</strain>
    </source>
</reference>
<protein>
    <submittedName>
        <fullName evidence="5">Asparagine synthetase</fullName>
        <ecNumber evidence="5">6.3.5.4</ecNumber>
    </submittedName>
</protein>
<proteinExistence type="predicted"/>
<dbReference type="AlphaFoldDB" id="A0A7Z7PR38"/>
<evidence type="ECO:0000256" key="3">
    <source>
        <dbReference type="ARBA" id="ARBA00022840"/>
    </source>
</evidence>
<dbReference type="GO" id="GO:0004066">
    <property type="term" value="F:asparagine synthase (glutamine-hydrolyzing) activity"/>
    <property type="evidence" value="ECO:0007669"/>
    <property type="project" value="UniProtKB-EC"/>
</dbReference>
<keyword evidence="6" id="KW-1185">Reference proteome</keyword>
<dbReference type="EC" id="6.3.5.4" evidence="5"/>
<keyword evidence="2" id="KW-0547">Nucleotide-binding</keyword>
<gene>
    <name evidence="5" type="ORF">MESINF_0944</name>
</gene>
<dbReference type="Pfam" id="PF13537">
    <property type="entry name" value="GATase_7"/>
    <property type="match status" value="1"/>
</dbReference>
<evidence type="ECO:0000259" key="4">
    <source>
        <dbReference type="PROSITE" id="PS51278"/>
    </source>
</evidence>
<evidence type="ECO:0000313" key="6">
    <source>
        <dbReference type="Proteomes" id="UP000250796"/>
    </source>
</evidence>
<evidence type="ECO:0000256" key="1">
    <source>
        <dbReference type="ARBA" id="ARBA00022598"/>
    </source>
</evidence>